<evidence type="ECO:0000313" key="2">
    <source>
        <dbReference type="EMBL" id="CAD9604186.1"/>
    </source>
</evidence>
<gene>
    <name evidence="2" type="ORF">LDAN0321_LOCUS17705</name>
</gene>
<proteinExistence type="predicted"/>
<feature type="region of interest" description="Disordered" evidence="1">
    <location>
        <begin position="1"/>
        <end position="29"/>
    </location>
</feature>
<reference evidence="2" key="1">
    <citation type="submission" date="2021-01" db="EMBL/GenBank/DDBJ databases">
        <authorList>
            <person name="Corre E."/>
            <person name="Pelletier E."/>
            <person name="Niang G."/>
            <person name="Scheremetjew M."/>
            <person name="Finn R."/>
            <person name="Kale V."/>
            <person name="Holt S."/>
            <person name="Cochrane G."/>
            <person name="Meng A."/>
            <person name="Brown T."/>
            <person name="Cohen L."/>
        </authorList>
    </citation>
    <scope>NUCLEOTIDE SEQUENCE</scope>
    <source>
        <strain evidence="2">B650</strain>
    </source>
</reference>
<accession>A0A7S2LFD2</accession>
<sequence>MTSDVTTEEKPFDRRQLLKRNKSSKRFGSFGESCRSLGKSLRNIFAGKDKKDEEKKSKRVSFDTIEIREHNLTLGDNPSCSHGPPLVMEWGHSGRYEMSLDDYEENRGERRRDRQLAIPRHRRESILKKSGVTRSEMNTVVRENLEIRRENSNGVKKYLARQRLICKAKKIIPVFIRRRGSSSKEQTAQ</sequence>
<name>A0A7S2LFD2_9STRA</name>
<dbReference type="AlphaFoldDB" id="A0A7S2LFD2"/>
<protein>
    <submittedName>
        <fullName evidence="2">Uncharacterized protein</fullName>
    </submittedName>
</protein>
<organism evidence="2">
    <name type="scientific">Leptocylindrus danicus</name>
    <dbReference type="NCBI Taxonomy" id="163516"/>
    <lineage>
        <taxon>Eukaryota</taxon>
        <taxon>Sar</taxon>
        <taxon>Stramenopiles</taxon>
        <taxon>Ochrophyta</taxon>
        <taxon>Bacillariophyta</taxon>
        <taxon>Coscinodiscophyceae</taxon>
        <taxon>Chaetocerotophycidae</taxon>
        <taxon>Leptocylindrales</taxon>
        <taxon>Leptocylindraceae</taxon>
        <taxon>Leptocylindrus</taxon>
    </lineage>
</organism>
<feature type="compositionally biased region" description="Basic and acidic residues" evidence="1">
    <location>
        <begin position="7"/>
        <end position="16"/>
    </location>
</feature>
<evidence type="ECO:0000256" key="1">
    <source>
        <dbReference type="SAM" id="MobiDB-lite"/>
    </source>
</evidence>
<dbReference type="EMBL" id="HBGY01028643">
    <property type="protein sequence ID" value="CAD9604186.1"/>
    <property type="molecule type" value="Transcribed_RNA"/>
</dbReference>